<dbReference type="Pfam" id="PF00437">
    <property type="entry name" value="T2SSE"/>
    <property type="match status" value="1"/>
</dbReference>
<feature type="domain" description="Bacterial type II secretion system protein E" evidence="2">
    <location>
        <begin position="4"/>
        <end position="270"/>
    </location>
</feature>
<evidence type="ECO:0000313" key="3">
    <source>
        <dbReference type="EMBL" id="OGY48483.1"/>
    </source>
</evidence>
<dbReference type="Gene3D" id="3.30.450.90">
    <property type="match status" value="1"/>
</dbReference>
<dbReference type="GO" id="GO:0016887">
    <property type="term" value="F:ATP hydrolysis activity"/>
    <property type="evidence" value="ECO:0007669"/>
    <property type="project" value="InterPro"/>
</dbReference>
<dbReference type="AlphaFoldDB" id="A0A1G1Y828"/>
<comment type="caution">
    <text evidence="3">The sequence shown here is derived from an EMBL/GenBank/DDBJ whole genome shotgun (WGS) entry which is preliminary data.</text>
</comment>
<accession>A0A1G1Y828</accession>
<protein>
    <recommendedName>
        <fullName evidence="2">Bacterial type II secretion system protein E domain-containing protein</fullName>
    </recommendedName>
</protein>
<dbReference type="InterPro" id="IPR006321">
    <property type="entry name" value="PilT/PilU"/>
</dbReference>
<evidence type="ECO:0000313" key="4">
    <source>
        <dbReference type="Proteomes" id="UP000178432"/>
    </source>
</evidence>
<dbReference type="CDD" id="cd01131">
    <property type="entry name" value="PilT"/>
    <property type="match status" value="1"/>
</dbReference>
<proteinExistence type="inferred from homology"/>
<dbReference type="Gene3D" id="3.40.50.300">
    <property type="entry name" value="P-loop containing nucleotide triphosphate hydrolases"/>
    <property type="match status" value="1"/>
</dbReference>
<sequence length="347" mass="38251">MEIKKYFEAALKQGASDLHLIADDPPVLRVNGGLVIIEEKPLAAAELQTAIFSLLDKKEAEAFQKEKELDLAWDLVGSHFRVNLHLQSGKIGLAARIIPAEIPSAKEVNFDETVYRLSHLNQGLILVTGPSGSGKSTTLAVLINLINQERKAHIITIEDPIEFIFKEKQSVIEQREVGRDTNSFSEALKRALRQDPNVIMVGEMRDPETISATLTAAETGHLVLSTLHTNSAAETIERIVDMFPAHRQHQILTQLASVLRAVVSQQLVPQKGGGVIMAREILINTPGIANLMREGKTIQINSAIQTGRKDGMITMASCLKDLYEQGLIDRQVYLNRTGSGETLSTYY</sequence>
<reference evidence="3 4" key="1">
    <citation type="journal article" date="2016" name="Nat. Commun.">
        <title>Thousands of microbial genomes shed light on interconnected biogeochemical processes in an aquifer system.</title>
        <authorList>
            <person name="Anantharaman K."/>
            <person name="Brown C.T."/>
            <person name="Hug L.A."/>
            <person name="Sharon I."/>
            <person name="Castelle C.J."/>
            <person name="Probst A.J."/>
            <person name="Thomas B.C."/>
            <person name="Singh A."/>
            <person name="Wilkins M.J."/>
            <person name="Karaoz U."/>
            <person name="Brodie E.L."/>
            <person name="Williams K.H."/>
            <person name="Hubbard S.S."/>
            <person name="Banfield J.F."/>
        </authorList>
    </citation>
    <scope>NUCLEOTIDE SEQUENCE [LARGE SCALE GENOMIC DNA]</scope>
</reference>
<dbReference type="PANTHER" id="PTHR30486">
    <property type="entry name" value="TWITCHING MOTILITY PROTEIN PILT"/>
    <property type="match status" value="1"/>
</dbReference>
<dbReference type="InterPro" id="IPR001482">
    <property type="entry name" value="T2SS/T4SS_dom"/>
</dbReference>
<dbReference type="Proteomes" id="UP000178432">
    <property type="component" value="Unassembled WGS sequence"/>
</dbReference>
<comment type="similarity">
    <text evidence="1">Belongs to the GSP E family.</text>
</comment>
<dbReference type="InterPro" id="IPR050921">
    <property type="entry name" value="T4SS_GSP_E_ATPase"/>
</dbReference>
<evidence type="ECO:0000259" key="2">
    <source>
        <dbReference type="Pfam" id="PF00437"/>
    </source>
</evidence>
<dbReference type="SUPFAM" id="SSF52540">
    <property type="entry name" value="P-loop containing nucleoside triphosphate hydrolases"/>
    <property type="match status" value="1"/>
</dbReference>
<dbReference type="GO" id="GO:0005524">
    <property type="term" value="F:ATP binding"/>
    <property type="evidence" value="ECO:0007669"/>
    <property type="project" value="InterPro"/>
</dbReference>
<name>A0A1G1Y828_9BACT</name>
<organism evidence="3 4">
    <name type="scientific">Candidatus Buchananbacteria bacterium RIFCSPHIGHO2_01_FULL_46_12</name>
    <dbReference type="NCBI Taxonomy" id="1797536"/>
    <lineage>
        <taxon>Bacteria</taxon>
        <taxon>Candidatus Buchananiibacteriota</taxon>
    </lineage>
</organism>
<dbReference type="EMBL" id="MHIF01000011">
    <property type="protein sequence ID" value="OGY48483.1"/>
    <property type="molecule type" value="Genomic_DNA"/>
</dbReference>
<dbReference type="InterPro" id="IPR027417">
    <property type="entry name" value="P-loop_NTPase"/>
</dbReference>
<dbReference type="NCBIfam" id="TIGR01420">
    <property type="entry name" value="pilT_fam"/>
    <property type="match status" value="1"/>
</dbReference>
<evidence type="ECO:0000256" key="1">
    <source>
        <dbReference type="ARBA" id="ARBA00006611"/>
    </source>
</evidence>
<gene>
    <name evidence="3" type="ORF">A2663_03075</name>
</gene>